<organism evidence="2 3">
    <name type="scientific">Adhaeribacter terreus</name>
    <dbReference type="NCBI Taxonomy" id="529703"/>
    <lineage>
        <taxon>Bacteria</taxon>
        <taxon>Pseudomonadati</taxon>
        <taxon>Bacteroidota</taxon>
        <taxon>Cytophagia</taxon>
        <taxon>Cytophagales</taxon>
        <taxon>Hymenobacteraceae</taxon>
        <taxon>Adhaeribacter</taxon>
    </lineage>
</organism>
<evidence type="ECO:0000313" key="3">
    <source>
        <dbReference type="Proteomes" id="UP001596161"/>
    </source>
</evidence>
<keyword evidence="1" id="KW-0812">Transmembrane</keyword>
<gene>
    <name evidence="2" type="ORF">ACFPIB_08695</name>
</gene>
<dbReference type="SUPFAM" id="SSF55961">
    <property type="entry name" value="Bet v1-like"/>
    <property type="match status" value="1"/>
</dbReference>
<feature type="transmembrane region" description="Helical" evidence="1">
    <location>
        <begin position="96"/>
        <end position="115"/>
    </location>
</feature>
<dbReference type="Proteomes" id="UP001596161">
    <property type="component" value="Unassembled WGS sequence"/>
</dbReference>
<accession>A0ABW0E8I4</accession>
<dbReference type="EMBL" id="JBHSKT010000004">
    <property type="protein sequence ID" value="MFC5270683.1"/>
    <property type="molecule type" value="Genomic_DNA"/>
</dbReference>
<feature type="transmembrane region" description="Helical" evidence="1">
    <location>
        <begin position="12"/>
        <end position="29"/>
    </location>
</feature>
<keyword evidence="1" id="KW-0472">Membrane</keyword>
<name>A0ABW0E8I4_9BACT</name>
<proteinExistence type="predicted"/>
<reference evidence="3" key="1">
    <citation type="journal article" date="2019" name="Int. J. Syst. Evol. Microbiol.">
        <title>The Global Catalogue of Microorganisms (GCM) 10K type strain sequencing project: providing services to taxonomists for standard genome sequencing and annotation.</title>
        <authorList>
            <consortium name="The Broad Institute Genomics Platform"/>
            <consortium name="The Broad Institute Genome Sequencing Center for Infectious Disease"/>
            <person name="Wu L."/>
            <person name="Ma J."/>
        </authorList>
    </citation>
    <scope>NUCLEOTIDE SEQUENCE [LARGE SCALE GENOMIC DNA]</scope>
    <source>
        <strain evidence="3">KACC 12602</strain>
    </source>
</reference>
<feature type="transmembrane region" description="Helical" evidence="1">
    <location>
        <begin position="35"/>
        <end position="58"/>
    </location>
</feature>
<dbReference type="RefSeq" id="WP_378017048.1">
    <property type="nucleotide sequence ID" value="NZ_JBHSKT010000004.1"/>
</dbReference>
<feature type="transmembrane region" description="Helical" evidence="1">
    <location>
        <begin position="127"/>
        <end position="143"/>
    </location>
</feature>
<feature type="transmembrane region" description="Helical" evidence="1">
    <location>
        <begin position="70"/>
        <end position="90"/>
    </location>
</feature>
<evidence type="ECO:0000313" key="2">
    <source>
        <dbReference type="EMBL" id="MFC5270683.1"/>
    </source>
</evidence>
<comment type="caution">
    <text evidence="2">The sequence shown here is derived from an EMBL/GenBank/DDBJ whole genome shotgun (WGS) entry which is preliminary data.</text>
</comment>
<sequence length="322" mass="37229">MENQQFKKWLKIIGIPVIVALAIRGFFGVEAWNDLFSVMTVGFLFFGPLLVGMLATYLSDVKKLQNRWYVFFLPWLPIFLFFLITLAFKIEGWACWLMVLPFYLLAASVGGIIGSELKKQKVAKNKKLFVSLFAILPFLIAPIEKMVGAIPGTYDAYTSIDIKADKEAIWRNVTRVPQIQKEQDKGWLTESLGFPRPLKAELNYEGVGASREAIFDKGLVFHEEVKEYEHQKKMRFSIKANPHEIPSTTMDEHVVIGGDYFDVLDGTYELEKLNENTYRLHLYSHFTLSTTFNFYASWWARWIMQDIQNNILQVVKQRAEQA</sequence>
<evidence type="ECO:0000256" key="1">
    <source>
        <dbReference type="SAM" id="Phobius"/>
    </source>
</evidence>
<protein>
    <submittedName>
        <fullName evidence="2">SRPBCC family protein</fullName>
    </submittedName>
</protein>
<keyword evidence="3" id="KW-1185">Reference proteome</keyword>
<keyword evidence="1" id="KW-1133">Transmembrane helix</keyword>
<dbReference type="CDD" id="cd07812">
    <property type="entry name" value="SRPBCC"/>
    <property type="match status" value="1"/>
</dbReference>